<dbReference type="SUPFAM" id="SSF52266">
    <property type="entry name" value="SGNH hydrolase"/>
    <property type="match status" value="1"/>
</dbReference>
<reference evidence="4 5" key="1">
    <citation type="submission" date="2018-07" db="EMBL/GenBank/DDBJ databases">
        <title>Genomic Encyclopedia of Type Strains, Phase IV (KMG-IV): sequencing the most valuable type-strain genomes for metagenomic binning, comparative biology and taxonomic classification.</title>
        <authorList>
            <person name="Goeker M."/>
        </authorList>
    </citation>
    <scope>NUCLEOTIDE SEQUENCE [LARGE SCALE GENOMIC DNA]</scope>
    <source>
        <strain evidence="4 5">DSM 25281</strain>
    </source>
</reference>
<dbReference type="GO" id="GO:0004622">
    <property type="term" value="F:phosphatidylcholine lysophospholipase activity"/>
    <property type="evidence" value="ECO:0007669"/>
    <property type="project" value="TreeGrafter"/>
</dbReference>
<comment type="caution">
    <text evidence="4">The sequence shown here is derived from an EMBL/GenBank/DDBJ whole genome shotgun (WGS) entry which is preliminary data.</text>
</comment>
<protein>
    <submittedName>
        <fullName evidence="4">Lysophospholipase L1-like esterase</fullName>
    </submittedName>
</protein>
<organism evidence="4 5">
    <name type="scientific">Falsibacillus pallidus</name>
    <dbReference type="NCBI Taxonomy" id="493781"/>
    <lineage>
        <taxon>Bacteria</taxon>
        <taxon>Bacillati</taxon>
        <taxon>Bacillota</taxon>
        <taxon>Bacilli</taxon>
        <taxon>Bacillales</taxon>
        <taxon>Bacillaceae</taxon>
        <taxon>Falsibacillus</taxon>
    </lineage>
</organism>
<dbReference type="RefSeq" id="WP_158538366.1">
    <property type="nucleotide sequence ID" value="NZ_QQAY01000005.1"/>
</dbReference>
<dbReference type="PANTHER" id="PTHR30383">
    <property type="entry name" value="THIOESTERASE 1/PROTEASE 1/LYSOPHOSPHOLIPASE L1"/>
    <property type="match status" value="1"/>
</dbReference>
<dbReference type="OrthoDB" id="1815486at2"/>
<gene>
    <name evidence="4" type="ORF">DFR59_105174</name>
</gene>
<feature type="transmembrane region" description="Helical" evidence="2">
    <location>
        <begin position="6"/>
        <end position="24"/>
    </location>
</feature>
<dbReference type="InterPro" id="IPR036514">
    <property type="entry name" value="SGNH_hydro_sf"/>
</dbReference>
<keyword evidence="5" id="KW-1185">Reference proteome</keyword>
<evidence type="ECO:0000259" key="3">
    <source>
        <dbReference type="Pfam" id="PF13472"/>
    </source>
</evidence>
<dbReference type="InterPro" id="IPR051532">
    <property type="entry name" value="Ester_Hydrolysis_Enzymes"/>
</dbReference>
<evidence type="ECO:0000256" key="1">
    <source>
        <dbReference type="SAM" id="MobiDB-lite"/>
    </source>
</evidence>
<proteinExistence type="predicted"/>
<accession>A0A370GK65</accession>
<feature type="region of interest" description="Disordered" evidence="1">
    <location>
        <begin position="278"/>
        <end position="303"/>
    </location>
</feature>
<name>A0A370GK65_9BACI</name>
<keyword evidence="2" id="KW-1133">Transmembrane helix</keyword>
<dbReference type="Proteomes" id="UP000255326">
    <property type="component" value="Unassembled WGS sequence"/>
</dbReference>
<keyword evidence="2" id="KW-0472">Membrane</keyword>
<evidence type="ECO:0000256" key="2">
    <source>
        <dbReference type="SAM" id="Phobius"/>
    </source>
</evidence>
<evidence type="ECO:0000313" key="5">
    <source>
        <dbReference type="Proteomes" id="UP000255326"/>
    </source>
</evidence>
<sequence length="303" mass="33296">MNKYIQRTAVAIIFIILFNLFTLFDDTHAKKAYGAQETYLALGDSLAAGMTPYNGIGPGYADMIALALKSDDRIAGFSKDFAIPGYTSGQVLDLLQQKEVQLAVSRADIITLSAGANDLLQVVRSDPGHLTVSYEQLQANFALNQVRLNEEKILTLIRQLNPRAQIAVMGYYFPYPHILNSHKKGIGEELDILNDILQEAAEKHGAFFVPVSQGFGLDAKELVPNPEDVHPTPKGYLAMANAFLSIFTPGKELPKGILDNLPAPMPLSDFIEKKKALMQPASVPSEQKHQPAAARTTQERVYK</sequence>
<feature type="domain" description="SGNH hydrolase-type esterase" evidence="3">
    <location>
        <begin position="41"/>
        <end position="236"/>
    </location>
</feature>
<dbReference type="AlphaFoldDB" id="A0A370GK65"/>
<dbReference type="PANTHER" id="PTHR30383:SF27">
    <property type="entry name" value="SPORE GERMINATION LIPASE LIPC"/>
    <property type="match status" value="1"/>
</dbReference>
<dbReference type="InterPro" id="IPR013830">
    <property type="entry name" value="SGNH_hydro"/>
</dbReference>
<keyword evidence="2" id="KW-0812">Transmembrane</keyword>
<dbReference type="Gene3D" id="3.40.50.1110">
    <property type="entry name" value="SGNH hydrolase"/>
    <property type="match status" value="1"/>
</dbReference>
<dbReference type="Pfam" id="PF13472">
    <property type="entry name" value="Lipase_GDSL_2"/>
    <property type="match status" value="1"/>
</dbReference>
<dbReference type="EMBL" id="QQAY01000005">
    <property type="protein sequence ID" value="RDI42333.1"/>
    <property type="molecule type" value="Genomic_DNA"/>
</dbReference>
<evidence type="ECO:0000313" key="4">
    <source>
        <dbReference type="EMBL" id="RDI42333.1"/>
    </source>
</evidence>